<dbReference type="InterPro" id="IPR002885">
    <property type="entry name" value="PPR_rpt"/>
</dbReference>
<protein>
    <recommendedName>
        <fullName evidence="4">Pentacotripeptide-repeat region of PRORP domain-containing protein</fullName>
    </recommendedName>
</protein>
<gene>
    <name evidence="3" type="ORF">NYM_LOCUS28274</name>
</gene>
<dbReference type="Gene3D" id="1.25.40.10">
    <property type="entry name" value="Tetratricopeptide repeat domain"/>
    <property type="match status" value="4"/>
</dbReference>
<proteinExistence type="predicted"/>
<dbReference type="FunFam" id="1.25.40.10:FF:000344">
    <property type="entry name" value="Pentatricopeptide repeat-containing protein"/>
    <property type="match status" value="1"/>
</dbReference>
<evidence type="ECO:0000313" key="3">
    <source>
        <dbReference type="EMBL" id="VVW81735.1"/>
    </source>
</evidence>
<dbReference type="InterPro" id="IPR046960">
    <property type="entry name" value="PPR_At4g14850-like_plant"/>
</dbReference>
<dbReference type="Pfam" id="PF13041">
    <property type="entry name" value="PPR_2"/>
    <property type="match status" value="3"/>
</dbReference>
<organism evidence="3">
    <name type="scientific">Nymphaea colorata</name>
    <name type="common">pocket water lily</name>
    <dbReference type="NCBI Taxonomy" id="210225"/>
    <lineage>
        <taxon>Eukaryota</taxon>
        <taxon>Viridiplantae</taxon>
        <taxon>Streptophyta</taxon>
        <taxon>Embryophyta</taxon>
        <taxon>Tracheophyta</taxon>
        <taxon>Spermatophyta</taxon>
        <taxon>Magnoliopsida</taxon>
        <taxon>Nymphaeales</taxon>
        <taxon>Nymphaeaceae</taxon>
        <taxon>Nymphaea</taxon>
    </lineage>
</organism>
<dbReference type="GO" id="GO:0009451">
    <property type="term" value="P:RNA modification"/>
    <property type="evidence" value="ECO:0007669"/>
    <property type="project" value="InterPro"/>
</dbReference>
<dbReference type="OrthoDB" id="185373at2759"/>
<feature type="repeat" description="PPR" evidence="2">
    <location>
        <begin position="386"/>
        <end position="416"/>
    </location>
</feature>
<evidence type="ECO:0008006" key="4">
    <source>
        <dbReference type="Google" id="ProtNLM"/>
    </source>
</evidence>
<dbReference type="EMBL" id="LR721787">
    <property type="protein sequence ID" value="VVW81735.1"/>
    <property type="molecule type" value="Genomic_DNA"/>
</dbReference>
<dbReference type="Pfam" id="PF01535">
    <property type="entry name" value="PPR"/>
    <property type="match status" value="4"/>
</dbReference>
<feature type="repeat" description="PPR" evidence="2">
    <location>
        <begin position="113"/>
        <end position="147"/>
    </location>
</feature>
<reference evidence="3" key="1">
    <citation type="submission" date="2019-09" db="EMBL/GenBank/DDBJ databases">
        <authorList>
            <person name="Zhang L."/>
        </authorList>
    </citation>
    <scope>NUCLEOTIDE SEQUENCE</scope>
</reference>
<sequence length="645" mass="71725">MTLLAPANKGASQSFLVSTLRVLCSQERLKEAIATLDILNQQAELVPPRILSSLLDLAAKSRSVEHVSKVHSQIVANCPGSYVLLSTKLINAYGKCGSVHDARKVFDQIPRRDIRSYNAMLHGYSRNRLFEDVIRLFLHLEGTDLRPDGFTYPRVLKAFGALSKVSEGKRIHSKLIKSGFGSRQAMQNALISMYSRCSSLDDARQVFSEMQQRNVVSWNSLIAGYEQNSLWDEALCLFLDMLNGDAVPDSVTIVSVLAACTALGDLKKGMWVHDYLSSLGFSDDDILVNNSLIALYAKCNQMVIAGQLFSKVRERDVFTWTSMISGYAQAGADEAALLFFQQMHVAGVRPNKVTFTSVLPVCARLAALKVGKLIHGLMARLVSEFDDFAACSLLDMYCKCGNLSDARELFNEIPKRALVSWNAMINGYGMHGYGKEASILFEQMENLGIRPDHVTFVALLSACSHSGMIEAGMHYFDTVMNRYRVPRRTEHYASIVDLLGRAGRLDDAWKLIERMPIPVDADVWGALLGACKIHGNINMGEYAAKKLFELKPQKAGYYVLLSNLYRATGKQNDVAKLKLLMKEKGVTKDSAYSWIEMGKDVHVFVACDHPESNGICGIIKCLEAHAEDERRKKLKECSEFSSSLH</sequence>
<dbReference type="FunFam" id="1.25.40.10:FF:000090">
    <property type="entry name" value="Pentatricopeptide repeat-containing protein, chloroplastic"/>
    <property type="match status" value="1"/>
</dbReference>
<dbReference type="InterPro" id="IPR011990">
    <property type="entry name" value="TPR-like_helical_dom_sf"/>
</dbReference>
<name>A0A5K1H107_9MAGN</name>
<dbReference type="FunFam" id="1.25.40.10:FF:000073">
    <property type="entry name" value="Pentatricopeptide repeat-containing protein chloroplastic"/>
    <property type="match status" value="1"/>
</dbReference>
<feature type="repeat" description="PPR" evidence="2">
    <location>
        <begin position="214"/>
        <end position="248"/>
    </location>
</feature>
<accession>A0A5K1H107</accession>
<keyword evidence="1" id="KW-0677">Repeat</keyword>
<feature type="repeat" description="PPR" evidence="2">
    <location>
        <begin position="417"/>
        <end position="451"/>
    </location>
</feature>
<evidence type="ECO:0000256" key="1">
    <source>
        <dbReference type="ARBA" id="ARBA00022737"/>
    </source>
</evidence>
<dbReference type="Pfam" id="PF20431">
    <property type="entry name" value="E_motif"/>
    <property type="match status" value="1"/>
</dbReference>
<dbReference type="Gramene" id="NC9G0276040.1">
    <property type="protein sequence ID" value="NC9G0276040.1:cds"/>
    <property type="gene ID" value="NC9G0276040"/>
</dbReference>
<dbReference type="PANTHER" id="PTHR47926:SF347">
    <property type="entry name" value="PENTATRICOPEPTIDE REPEAT-CONTAINING PROTEIN"/>
    <property type="match status" value="1"/>
</dbReference>
<dbReference type="InterPro" id="IPR046848">
    <property type="entry name" value="E_motif"/>
</dbReference>
<dbReference type="PANTHER" id="PTHR47926">
    <property type="entry name" value="PENTATRICOPEPTIDE REPEAT-CONTAINING PROTEIN"/>
    <property type="match status" value="1"/>
</dbReference>
<evidence type="ECO:0000256" key="2">
    <source>
        <dbReference type="PROSITE-ProRule" id="PRU00708"/>
    </source>
</evidence>
<dbReference type="GO" id="GO:0003729">
    <property type="term" value="F:mRNA binding"/>
    <property type="evidence" value="ECO:0007669"/>
    <property type="project" value="UniProtKB-ARBA"/>
</dbReference>
<dbReference type="AlphaFoldDB" id="A0A5K1H107"/>
<feature type="repeat" description="PPR" evidence="2">
    <location>
        <begin position="316"/>
        <end position="350"/>
    </location>
</feature>
<dbReference type="NCBIfam" id="TIGR00756">
    <property type="entry name" value="PPR"/>
    <property type="match status" value="7"/>
</dbReference>
<dbReference type="OMA" id="SQIVANC"/>
<dbReference type="PROSITE" id="PS51375">
    <property type="entry name" value="PPR"/>
    <property type="match status" value="5"/>
</dbReference>